<reference evidence="2 3" key="1">
    <citation type="journal article" date="2021" name="Nat. Plants">
        <title>The Taxus genome provides insights into paclitaxel biosynthesis.</title>
        <authorList>
            <person name="Xiong X."/>
            <person name="Gou J."/>
            <person name="Liao Q."/>
            <person name="Li Y."/>
            <person name="Zhou Q."/>
            <person name="Bi G."/>
            <person name="Li C."/>
            <person name="Du R."/>
            <person name="Wang X."/>
            <person name="Sun T."/>
            <person name="Guo L."/>
            <person name="Liang H."/>
            <person name="Lu P."/>
            <person name="Wu Y."/>
            <person name="Zhang Z."/>
            <person name="Ro D.K."/>
            <person name="Shang Y."/>
            <person name="Huang S."/>
            <person name="Yan J."/>
        </authorList>
    </citation>
    <scope>NUCLEOTIDE SEQUENCE [LARGE SCALE GENOMIC DNA]</scope>
    <source>
        <strain evidence="2">Ta-2019</strain>
    </source>
</reference>
<organism evidence="2 3">
    <name type="scientific">Taxus chinensis</name>
    <name type="common">Chinese yew</name>
    <name type="synonym">Taxus wallichiana var. chinensis</name>
    <dbReference type="NCBI Taxonomy" id="29808"/>
    <lineage>
        <taxon>Eukaryota</taxon>
        <taxon>Viridiplantae</taxon>
        <taxon>Streptophyta</taxon>
        <taxon>Embryophyta</taxon>
        <taxon>Tracheophyta</taxon>
        <taxon>Spermatophyta</taxon>
        <taxon>Pinopsida</taxon>
        <taxon>Pinidae</taxon>
        <taxon>Conifers II</taxon>
        <taxon>Cupressales</taxon>
        <taxon>Taxaceae</taxon>
        <taxon>Taxus</taxon>
    </lineage>
</organism>
<dbReference type="SUPFAM" id="SSF50630">
    <property type="entry name" value="Acid proteases"/>
    <property type="match status" value="1"/>
</dbReference>
<feature type="non-terminal residue" evidence="2">
    <location>
        <position position="60"/>
    </location>
</feature>
<name>A0AA38F6G9_TAXCH</name>
<keyword evidence="3" id="KW-1185">Reference proteome</keyword>
<protein>
    <recommendedName>
        <fullName evidence="1">Xylanase inhibitor C-terminal domain-containing protein</fullName>
    </recommendedName>
</protein>
<dbReference type="Pfam" id="PF14541">
    <property type="entry name" value="TAXi_C"/>
    <property type="match status" value="1"/>
</dbReference>
<evidence type="ECO:0000259" key="1">
    <source>
        <dbReference type="Pfam" id="PF14541"/>
    </source>
</evidence>
<evidence type="ECO:0000313" key="2">
    <source>
        <dbReference type="EMBL" id="KAH9290486.1"/>
    </source>
</evidence>
<dbReference type="Gene3D" id="2.40.70.10">
    <property type="entry name" value="Acid Proteases"/>
    <property type="match status" value="1"/>
</dbReference>
<dbReference type="EMBL" id="JAHRHJ020003813">
    <property type="protein sequence ID" value="KAH9290486.1"/>
    <property type="molecule type" value="Genomic_DNA"/>
</dbReference>
<evidence type="ECO:0000313" key="3">
    <source>
        <dbReference type="Proteomes" id="UP000824469"/>
    </source>
</evidence>
<dbReference type="InterPro" id="IPR032799">
    <property type="entry name" value="TAXi_C"/>
</dbReference>
<accession>A0AA38F6G9</accession>
<dbReference type="AlphaFoldDB" id="A0AA38F6G9"/>
<sequence>MEQSTGKGIIIDSGTVITRLVEPAYNPVRDSFRRQLSGLTMVEDPSGFFDTCYKTRPSGQ</sequence>
<dbReference type="Proteomes" id="UP000824469">
    <property type="component" value="Unassembled WGS sequence"/>
</dbReference>
<proteinExistence type="predicted"/>
<dbReference type="InterPro" id="IPR021109">
    <property type="entry name" value="Peptidase_aspartic_dom_sf"/>
</dbReference>
<comment type="caution">
    <text evidence="2">The sequence shown here is derived from an EMBL/GenBank/DDBJ whole genome shotgun (WGS) entry which is preliminary data.</text>
</comment>
<feature type="domain" description="Xylanase inhibitor C-terminal" evidence="1">
    <location>
        <begin position="4"/>
        <end position="57"/>
    </location>
</feature>
<gene>
    <name evidence="2" type="ORF">KI387_034603</name>
</gene>